<reference evidence="3 4" key="1">
    <citation type="submission" date="2025-05" db="UniProtKB">
        <authorList>
            <consortium name="RefSeq"/>
        </authorList>
    </citation>
    <scope>IDENTIFICATION</scope>
</reference>
<name>A0ABM3Y4A2_ERIEU</name>
<dbReference type="Proteomes" id="UP001652624">
    <property type="component" value="Chromosome 10"/>
</dbReference>
<dbReference type="PANTHER" id="PTHR44874">
    <property type="entry name" value="TETRATRICOPEPTIDE REPEAT PROTEIN 34"/>
    <property type="match status" value="1"/>
</dbReference>
<evidence type="ECO:0000256" key="1">
    <source>
        <dbReference type="SAM" id="MobiDB-lite"/>
    </source>
</evidence>
<dbReference type="InterPro" id="IPR011990">
    <property type="entry name" value="TPR-like_helical_dom_sf"/>
</dbReference>
<dbReference type="Gene3D" id="1.25.40.10">
    <property type="entry name" value="Tetratricopeptide repeat domain"/>
    <property type="match status" value="4"/>
</dbReference>
<organism evidence="2 3">
    <name type="scientific">Erinaceus europaeus</name>
    <name type="common">Western European hedgehog</name>
    <dbReference type="NCBI Taxonomy" id="9365"/>
    <lineage>
        <taxon>Eukaryota</taxon>
        <taxon>Metazoa</taxon>
        <taxon>Chordata</taxon>
        <taxon>Craniata</taxon>
        <taxon>Vertebrata</taxon>
        <taxon>Euteleostomi</taxon>
        <taxon>Mammalia</taxon>
        <taxon>Eutheria</taxon>
        <taxon>Laurasiatheria</taxon>
        <taxon>Eulipotyphla</taxon>
        <taxon>Erinaceidae</taxon>
        <taxon>Erinaceinae</taxon>
        <taxon>Erinaceus</taxon>
    </lineage>
</organism>
<dbReference type="InterPro" id="IPR019734">
    <property type="entry name" value="TPR_rpt"/>
</dbReference>
<feature type="region of interest" description="Disordered" evidence="1">
    <location>
        <begin position="515"/>
        <end position="535"/>
    </location>
</feature>
<dbReference type="SUPFAM" id="SSF48452">
    <property type="entry name" value="TPR-like"/>
    <property type="match status" value="4"/>
</dbReference>
<dbReference type="RefSeq" id="XP_060055902.1">
    <property type="nucleotide sequence ID" value="XM_060199919.1"/>
</dbReference>
<dbReference type="SMART" id="SM00028">
    <property type="entry name" value="TPR"/>
    <property type="match status" value="7"/>
</dbReference>
<dbReference type="RefSeq" id="XP_060055901.1">
    <property type="nucleotide sequence ID" value="XM_060199918.1"/>
</dbReference>
<dbReference type="PANTHER" id="PTHR44874:SF1">
    <property type="entry name" value="TETRATRICOPEPTIDE REPEAT PROTEIN 34"/>
    <property type="match status" value="1"/>
</dbReference>
<gene>
    <name evidence="3 4" type="primary">TTC34</name>
</gene>
<evidence type="ECO:0000313" key="3">
    <source>
        <dbReference type="RefSeq" id="XP_060055901.1"/>
    </source>
</evidence>
<proteinExistence type="predicted"/>
<evidence type="ECO:0000313" key="4">
    <source>
        <dbReference type="RefSeq" id="XP_060055902.1"/>
    </source>
</evidence>
<keyword evidence="2" id="KW-1185">Reference proteome</keyword>
<sequence>MRTGHVPTGDEGATSAQQLAACLCREGAQHMARGEPPPATAFFLAAFSCHAPTALRSVRAAQADARGAVLATLEAWCRGHSQIPPITWGGMAVVSLTGTLAAAFLATLCPDHPAAELHCLACLLAHGRPLEAARRCCALLATRPLHSLELQLTRALAWVLSGAADRGLADYLRAFAASAQRTVAFVHAQQQPYLPMLLNTLRGCSCRRPGTNGVDHQHEACAGLLAALDPKGTWREVLSPEALLRSGRYQDCQVACSQALQASTLPGERQAALLVIRAAAAFFLDASTPCVLGDLHEAFGQSPTEARGQLEAVLAPPDLELLRARAQQVADAGLAHFQEAVRGRRDLREDSGRELLGPVARALHVLLRLGPPGAQWALGTRLAECLLLAGDAAGAQALCERLLGTRSPGYNAGDRAHLLALHGFCALHSGNKQLALEDFQEVVACGPPQPGPCVRALCGRGLLRVLQGSAFLGALDYVTACCLRPEEALLVSKALVPWNHRGLLRTVLREEGERLLRRSSDPGPRGCGAKAAERDSLEAQEGDAQGVHQLAMLLMELDGNDEAAHLLAADALYCLGRLEDAHNALLVALTLKPQAAPVLVRLALLQLRKGFFYDANQLVKKVVQSGDTACLQPTLDIFHHKDRQLLQAHCHTRALAILHTPPAGAEDPARTREAIAYLSLAIFTAGGQAVESLLTRARCYGLLGQRKTALFDFNSVLQAEPGNVSALCGRAFLLLALDQHQEAINDIFSALKLEPQAVISEIRSLKPKARALITQGLASHCRVLLSQPQGDTEDSGATLSPEDTQGLLAVGEALVSIDSGQPIWHILLADMLTVAGSYEEAGVHLQKALHSCSATEAAQARWGLLQLKKGEVEAAARNLQGLAETDVQDLGFLLHLLDASQRQLLAQSRQLGLQLAQPRRLSLLGGLFWPRGDLSPDPPTSLRGEKAGQQGRGHGIPELSQCKHLRPHHHSPPTPQRAAAQEAGILLKSGPPGPALGYCTLAVIAGGHRAEHLRLRAACLAQLRDFGRALADLDHVLQESVGDNDLPTWARDLCSQGHLLLSLGDKVGAAGAFVQALKLAPQQARSSLYEQPGRDATAHLLLDRGQRCLEEGRLDEAWEAAESGLLADPEHSGLKKLKARIQKEASSGCRLH</sequence>
<evidence type="ECO:0000313" key="2">
    <source>
        <dbReference type="Proteomes" id="UP001652624"/>
    </source>
</evidence>
<protein>
    <submittedName>
        <fullName evidence="3 4">Tetratricopeptide repeat protein 34 isoform X1</fullName>
    </submittedName>
</protein>
<accession>A0ABM3Y4A2</accession>
<dbReference type="InterPro" id="IPR042161">
    <property type="entry name" value="TTC34"/>
</dbReference>
<feature type="region of interest" description="Disordered" evidence="1">
    <location>
        <begin position="934"/>
        <end position="954"/>
    </location>
</feature>
<dbReference type="GeneID" id="103119262"/>